<dbReference type="PROSITE" id="PS00137">
    <property type="entry name" value="SUBTILASE_HIS"/>
    <property type="match status" value="1"/>
</dbReference>
<dbReference type="PANTHER" id="PTHR43806:SF11">
    <property type="entry name" value="CEREVISIN-RELATED"/>
    <property type="match status" value="1"/>
</dbReference>
<keyword evidence="4 5" id="KW-0720">Serine protease</keyword>
<dbReference type="PRINTS" id="PR00723">
    <property type="entry name" value="SUBTILISIN"/>
</dbReference>
<comment type="caution">
    <text evidence="8">The sequence shown here is derived from an EMBL/GenBank/DDBJ whole genome shotgun (WGS) entry which is preliminary data.</text>
</comment>
<dbReference type="InterPro" id="IPR000209">
    <property type="entry name" value="Peptidase_S8/S53_dom"/>
</dbReference>
<feature type="region of interest" description="Disordered" evidence="6">
    <location>
        <begin position="584"/>
        <end position="645"/>
    </location>
</feature>
<dbReference type="PROSITE" id="PS00138">
    <property type="entry name" value="SUBTILASE_SER"/>
    <property type="match status" value="1"/>
</dbReference>
<evidence type="ECO:0000259" key="7">
    <source>
        <dbReference type="Pfam" id="PF00082"/>
    </source>
</evidence>
<keyword evidence="3 5" id="KW-0378">Hydrolase</keyword>
<keyword evidence="2 5" id="KW-0645">Protease</keyword>
<dbReference type="SUPFAM" id="SSF52743">
    <property type="entry name" value="Subtilisin-like"/>
    <property type="match status" value="1"/>
</dbReference>
<dbReference type="InterPro" id="IPR023828">
    <property type="entry name" value="Peptidase_S8_Ser-AS"/>
</dbReference>
<evidence type="ECO:0000256" key="1">
    <source>
        <dbReference type="ARBA" id="ARBA00011073"/>
    </source>
</evidence>
<dbReference type="Pfam" id="PF00082">
    <property type="entry name" value="Peptidase_S8"/>
    <property type="match status" value="1"/>
</dbReference>
<evidence type="ECO:0000313" key="8">
    <source>
        <dbReference type="EMBL" id="MFD1373843.1"/>
    </source>
</evidence>
<dbReference type="InterPro" id="IPR050131">
    <property type="entry name" value="Peptidase_S8_subtilisin-like"/>
</dbReference>
<evidence type="ECO:0000256" key="3">
    <source>
        <dbReference type="ARBA" id="ARBA00022801"/>
    </source>
</evidence>
<reference evidence="9" key="1">
    <citation type="journal article" date="2019" name="Int. J. Syst. Evol. Microbiol.">
        <title>The Global Catalogue of Microorganisms (GCM) 10K type strain sequencing project: providing services to taxonomists for standard genome sequencing and annotation.</title>
        <authorList>
            <consortium name="The Broad Institute Genomics Platform"/>
            <consortium name="The Broad Institute Genome Sequencing Center for Infectious Disease"/>
            <person name="Wu L."/>
            <person name="Ma J."/>
        </authorList>
    </citation>
    <scope>NUCLEOTIDE SEQUENCE [LARGE SCALE GENOMIC DNA]</scope>
    <source>
        <strain evidence="9">CCM 7526</strain>
    </source>
</reference>
<feature type="active site" description="Charge relay system" evidence="5">
    <location>
        <position position="419"/>
    </location>
</feature>
<gene>
    <name evidence="8" type="ORF">ACFQ5G_51670</name>
</gene>
<accession>A0ABW4AV74</accession>
<dbReference type="Proteomes" id="UP001597183">
    <property type="component" value="Unassembled WGS sequence"/>
</dbReference>
<dbReference type="InterPro" id="IPR022398">
    <property type="entry name" value="Peptidase_S8_His-AS"/>
</dbReference>
<dbReference type="InterPro" id="IPR036852">
    <property type="entry name" value="Peptidase_S8/S53_dom_sf"/>
</dbReference>
<evidence type="ECO:0000256" key="5">
    <source>
        <dbReference type="PROSITE-ProRule" id="PRU01240"/>
    </source>
</evidence>
<proteinExistence type="inferred from homology"/>
<feature type="domain" description="Peptidase S8/S53" evidence="7">
    <location>
        <begin position="213"/>
        <end position="440"/>
    </location>
</feature>
<evidence type="ECO:0000256" key="2">
    <source>
        <dbReference type="ARBA" id="ARBA00022670"/>
    </source>
</evidence>
<feature type="active site" description="Charge relay system" evidence="5">
    <location>
        <position position="222"/>
    </location>
</feature>
<name>A0ABW4AV74_9ACTN</name>
<evidence type="ECO:0000256" key="6">
    <source>
        <dbReference type="SAM" id="MobiDB-lite"/>
    </source>
</evidence>
<dbReference type="Gene3D" id="3.40.50.200">
    <property type="entry name" value="Peptidase S8/S53 domain"/>
    <property type="match status" value="1"/>
</dbReference>
<evidence type="ECO:0000256" key="4">
    <source>
        <dbReference type="ARBA" id="ARBA00022825"/>
    </source>
</evidence>
<keyword evidence="9" id="KW-1185">Reference proteome</keyword>
<protein>
    <submittedName>
        <fullName evidence="8">S8 family serine peptidase</fullName>
    </submittedName>
</protein>
<comment type="similarity">
    <text evidence="1 5">Belongs to the peptidase S8 family.</text>
</comment>
<dbReference type="PANTHER" id="PTHR43806">
    <property type="entry name" value="PEPTIDASE S8"/>
    <property type="match status" value="1"/>
</dbReference>
<organism evidence="8 9">
    <name type="scientific">Actinoplanes sichuanensis</name>
    <dbReference type="NCBI Taxonomy" id="512349"/>
    <lineage>
        <taxon>Bacteria</taxon>
        <taxon>Bacillati</taxon>
        <taxon>Actinomycetota</taxon>
        <taxon>Actinomycetes</taxon>
        <taxon>Micromonosporales</taxon>
        <taxon>Micromonosporaceae</taxon>
        <taxon>Actinoplanes</taxon>
    </lineage>
</organism>
<feature type="active site" description="Charge relay system" evidence="5">
    <location>
        <position position="249"/>
    </location>
</feature>
<sequence length="659" mass="67525">MTDHNSAVPVGSRRERYLVAPLGAPPDADRFFAQLGEDSATTVHRVVTSAPSFAVVEMDADRAAMLTASGAAHVEPDLPLRYAGPMPDPSVSPPGAGARVPFLVTGSDGRPLEGAEVYLTNETFLLRGVTGADGTVTIDTPAGVLHALDGVHVKPRQDYWAVWLGRPALTVDAPNLVTCPSFAETFPGFPQRPLDGWARRAMRFDALPPTFRGDGVRIAIVDSGASVEHPDLAGRVVGERDQWEDPVGHGTHVAGIIGGADDGHGIVGVVPEAVLHACRILPGGRFSDLIEAIDRCIAEHIDVINLSLGNAQPSPLVARKIEQARQAGIACVAAAGSTGGPVMFPASLPTVLAVAAVGRLGDYPPESYHATRVYGVPTVDGYFSASFTCHGPEVDVCAPGVAIVSSVPASGYAAWDGTSFAAPYVTGLAALLLAHHPDFRGRFAGRDSSRVDRLFDLIRTSCRPLALGDPTRSGAGLPDAVAALGLVPPVTTSPPAHPILAELWTMMAQSGLIPVSVPTVGHPHFAQLGAPLPTGMGAPMATGIGAPMPAGMGASMAAGMGAAMGASMGAGLAAGMGGPFGGQPGGLMGGHPSAPMGGRSGHPDTSAPMGYPGHFDGSDPVRDGDQNRPSRITLTAPAGEPLDPLRAAMRSAGLLPKNR</sequence>
<dbReference type="InterPro" id="IPR015500">
    <property type="entry name" value="Peptidase_S8_subtilisin-rel"/>
</dbReference>
<dbReference type="EMBL" id="JBHTMK010000073">
    <property type="protein sequence ID" value="MFD1373843.1"/>
    <property type="molecule type" value="Genomic_DNA"/>
</dbReference>
<feature type="compositionally biased region" description="Basic and acidic residues" evidence="6">
    <location>
        <begin position="616"/>
        <end position="628"/>
    </location>
</feature>
<evidence type="ECO:0000313" key="9">
    <source>
        <dbReference type="Proteomes" id="UP001597183"/>
    </source>
</evidence>
<dbReference type="RefSeq" id="WP_317787191.1">
    <property type="nucleotide sequence ID" value="NZ_AP028461.1"/>
</dbReference>
<dbReference type="PROSITE" id="PS51892">
    <property type="entry name" value="SUBTILASE"/>
    <property type="match status" value="1"/>
</dbReference>